<protein>
    <submittedName>
        <fullName evidence="1">17828_t:CDS:1</fullName>
    </submittedName>
</protein>
<keyword evidence="2" id="KW-1185">Reference proteome</keyword>
<proteinExistence type="predicted"/>
<comment type="caution">
    <text evidence="1">The sequence shown here is derived from an EMBL/GenBank/DDBJ whole genome shotgun (WGS) entry which is preliminary data.</text>
</comment>
<dbReference type="EMBL" id="CAJVPW010036260">
    <property type="protein sequence ID" value="CAG8737319.1"/>
    <property type="molecule type" value="Genomic_DNA"/>
</dbReference>
<accession>A0ACA9Q7D4</accession>
<sequence>HTCSLYFYTYLYTPTCVSLMEDLTSTYLDNSTSNNSLNDNITESSTNTEYITSKYWDELLHEDNL</sequence>
<dbReference type="Proteomes" id="UP000789366">
    <property type="component" value="Unassembled WGS sequence"/>
</dbReference>
<name>A0ACA9Q7D4_9GLOM</name>
<reference evidence="1" key="1">
    <citation type="submission" date="2021-06" db="EMBL/GenBank/DDBJ databases">
        <authorList>
            <person name="Kallberg Y."/>
            <person name="Tangrot J."/>
            <person name="Rosling A."/>
        </authorList>
    </citation>
    <scope>NUCLEOTIDE SEQUENCE</scope>
    <source>
        <strain evidence="1">28 12/20/2015</strain>
    </source>
</reference>
<evidence type="ECO:0000313" key="1">
    <source>
        <dbReference type="EMBL" id="CAG8737319.1"/>
    </source>
</evidence>
<feature type="non-terminal residue" evidence="1">
    <location>
        <position position="65"/>
    </location>
</feature>
<gene>
    <name evidence="1" type="ORF">SPELUC_LOCUS13537</name>
</gene>
<organism evidence="1 2">
    <name type="scientific">Cetraspora pellucida</name>
    <dbReference type="NCBI Taxonomy" id="1433469"/>
    <lineage>
        <taxon>Eukaryota</taxon>
        <taxon>Fungi</taxon>
        <taxon>Fungi incertae sedis</taxon>
        <taxon>Mucoromycota</taxon>
        <taxon>Glomeromycotina</taxon>
        <taxon>Glomeromycetes</taxon>
        <taxon>Diversisporales</taxon>
        <taxon>Gigasporaceae</taxon>
        <taxon>Cetraspora</taxon>
    </lineage>
</organism>
<feature type="non-terminal residue" evidence="1">
    <location>
        <position position="1"/>
    </location>
</feature>
<evidence type="ECO:0000313" key="2">
    <source>
        <dbReference type="Proteomes" id="UP000789366"/>
    </source>
</evidence>